<keyword evidence="1" id="KW-1133">Transmembrane helix</keyword>
<protein>
    <submittedName>
        <fullName evidence="2">Transmembrane 220 family protein</fullName>
    </submittedName>
</protein>
<dbReference type="Proteomes" id="UP001595616">
    <property type="component" value="Unassembled WGS sequence"/>
</dbReference>
<dbReference type="InterPro" id="IPR029377">
    <property type="entry name" value="TMEM220"/>
</dbReference>
<keyword evidence="1" id="KW-0472">Membrane</keyword>
<feature type="transmembrane region" description="Helical" evidence="1">
    <location>
        <begin position="88"/>
        <end position="108"/>
    </location>
</feature>
<reference evidence="3" key="1">
    <citation type="journal article" date="2019" name="Int. J. Syst. Evol. Microbiol.">
        <title>The Global Catalogue of Microorganisms (GCM) 10K type strain sequencing project: providing services to taxonomists for standard genome sequencing and annotation.</title>
        <authorList>
            <consortium name="The Broad Institute Genomics Platform"/>
            <consortium name="The Broad Institute Genome Sequencing Center for Infectious Disease"/>
            <person name="Wu L."/>
            <person name="Ma J."/>
        </authorList>
    </citation>
    <scope>NUCLEOTIDE SEQUENCE [LARGE SCALE GENOMIC DNA]</scope>
    <source>
        <strain evidence="3">CECT 7956</strain>
    </source>
</reference>
<keyword evidence="3" id="KW-1185">Reference proteome</keyword>
<accession>A0ABV7YRI9</accession>
<gene>
    <name evidence="2" type="ORF">ACFOOI_02860</name>
</gene>
<sequence>MKYVYYFLILVFVAFAGVQYNDPDSALWILLYLLPILFIWRKIKGTQPNETLYFVGLMYIFWAINQFPPEWEGLTLDAMGMKTINIELGRESLGLGFTGLVLWVLTFLK</sequence>
<feature type="transmembrane region" description="Helical" evidence="1">
    <location>
        <begin position="50"/>
        <end position="68"/>
    </location>
</feature>
<dbReference type="Pfam" id="PF15071">
    <property type="entry name" value="TMEM220"/>
    <property type="match status" value="1"/>
</dbReference>
<keyword evidence="1 2" id="KW-0812">Transmembrane</keyword>
<evidence type="ECO:0000313" key="2">
    <source>
        <dbReference type="EMBL" id="MFC3809581.1"/>
    </source>
</evidence>
<comment type="caution">
    <text evidence="2">The sequence shown here is derived from an EMBL/GenBank/DDBJ whole genome shotgun (WGS) entry which is preliminary data.</text>
</comment>
<evidence type="ECO:0000313" key="3">
    <source>
        <dbReference type="Proteomes" id="UP001595616"/>
    </source>
</evidence>
<feature type="transmembrane region" description="Helical" evidence="1">
    <location>
        <begin position="26"/>
        <end position="43"/>
    </location>
</feature>
<dbReference type="EMBL" id="JBHRYQ010000001">
    <property type="protein sequence ID" value="MFC3809581.1"/>
    <property type="molecule type" value="Genomic_DNA"/>
</dbReference>
<name>A0ABV7YRI9_9BACT</name>
<evidence type="ECO:0000256" key="1">
    <source>
        <dbReference type="SAM" id="Phobius"/>
    </source>
</evidence>
<organism evidence="2 3">
    <name type="scientific">Lacihabitans lacunae</name>
    <dbReference type="NCBI Taxonomy" id="1028214"/>
    <lineage>
        <taxon>Bacteria</taxon>
        <taxon>Pseudomonadati</taxon>
        <taxon>Bacteroidota</taxon>
        <taxon>Cytophagia</taxon>
        <taxon>Cytophagales</taxon>
        <taxon>Leadbetterellaceae</taxon>
        <taxon>Lacihabitans</taxon>
    </lineage>
</organism>
<proteinExistence type="predicted"/>
<dbReference type="RefSeq" id="WP_379834822.1">
    <property type="nucleotide sequence ID" value="NZ_JBHRYQ010000001.1"/>
</dbReference>